<dbReference type="InterPro" id="IPR052155">
    <property type="entry name" value="Biofilm_reg_signaling"/>
</dbReference>
<dbReference type="RefSeq" id="WP_205458040.1">
    <property type="nucleotide sequence ID" value="NZ_JAFHKK010000003.1"/>
</dbReference>
<dbReference type="InterPro" id="IPR035919">
    <property type="entry name" value="EAL_sf"/>
</dbReference>
<dbReference type="Pfam" id="PF00990">
    <property type="entry name" value="GGDEF"/>
    <property type="match status" value="1"/>
</dbReference>
<feature type="domain" description="CBS" evidence="6">
    <location>
        <begin position="1"/>
        <end position="62"/>
    </location>
</feature>
<dbReference type="InterPro" id="IPR001633">
    <property type="entry name" value="EAL_dom"/>
</dbReference>
<organism evidence="7 8">
    <name type="scientific">Sulfurospirillum tamanense</name>
    <dbReference type="NCBI Taxonomy" id="2813362"/>
    <lineage>
        <taxon>Bacteria</taxon>
        <taxon>Pseudomonadati</taxon>
        <taxon>Campylobacterota</taxon>
        <taxon>Epsilonproteobacteria</taxon>
        <taxon>Campylobacterales</taxon>
        <taxon>Sulfurospirillaceae</taxon>
        <taxon>Sulfurospirillum</taxon>
    </lineage>
</organism>
<evidence type="ECO:0000259" key="4">
    <source>
        <dbReference type="PROSITE" id="PS50883"/>
    </source>
</evidence>
<dbReference type="InterPro" id="IPR000700">
    <property type="entry name" value="PAS-assoc_C"/>
</dbReference>
<dbReference type="PROSITE" id="PS50887">
    <property type="entry name" value="GGDEF"/>
    <property type="match status" value="1"/>
</dbReference>
<evidence type="ECO:0000259" key="3">
    <source>
        <dbReference type="PROSITE" id="PS50113"/>
    </source>
</evidence>
<dbReference type="SMART" id="SM00116">
    <property type="entry name" value="CBS"/>
    <property type="match status" value="4"/>
</dbReference>
<dbReference type="InterPro" id="IPR000160">
    <property type="entry name" value="GGDEF_dom"/>
</dbReference>
<dbReference type="NCBIfam" id="TIGR00254">
    <property type="entry name" value="GGDEF"/>
    <property type="match status" value="1"/>
</dbReference>
<dbReference type="CDD" id="cd00130">
    <property type="entry name" value="PAS"/>
    <property type="match status" value="3"/>
</dbReference>
<keyword evidence="1" id="KW-0129">CBS domain</keyword>
<feature type="domain" description="PAC" evidence="3">
    <location>
        <begin position="710"/>
        <end position="762"/>
    </location>
</feature>
<dbReference type="PROSITE" id="PS50112">
    <property type="entry name" value="PAS"/>
    <property type="match status" value="3"/>
</dbReference>
<dbReference type="Gene3D" id="3.10.580.10">
    <property type="entry name" value="CBS-domain"/>
    <property type="match status" value="2"/>
</dbReference>
<dbReference type="SUPFAM" id="SSF55785">
    <property type="entry name" value="PYP-like sensor domain (PAS domain)"/>
    <property type="match status" value="3"/>
</dbReference>
<accession>A0ABS2WPI0</accession>
<dbReference type="InterPro" id="IPR000644">
    <property type="entry name" value="CBS_dom"/>
</dbReference>
<dbReference type="InterPro" id="IPR029787">
    <property type="entry name" value="Nucleotide_cyclase"/>
</dbReference>
<evidence type="ECO:0000259" key="2">
    <source>
        <dbReference type="PROSITE" id="PS50112"/>
    </source>
</evidence>
<dbReference type="EMBL" id="JAFHKK010000003">
    <property type="protein sequence ID" value="MBN2963601.1"/>
    <property type="molecule type" value="Genomic_DNA"/>
</dbReference>
<dbReference type="SUPFAM" id="SSF141868">
    <property type="entry name" value="EAL domain-like"/>
    <property type="match status" value="1"/>
</dbReference>
<dbReference type="Pfam" id="PF13426">
    <property type="entry name" value="PAS_9"/>
    <property type="match status" value="2"/>
</dbReference>
<dbReference type="SMART" id="SM00052">
    <property type="entry name" value="EAL"/>
    <property type="match status" value="1"/>
</dbReference>
<dbReference type="InterPro" id="IPR035965">
    <property type="entry name" value="PAS-like_dom_sf"/>
</dbReference>
<reference evidence="7" key="1">
    <citation type="submission" date="2021-02" db="EMBL/GenBank/DDBJ databases">
        <title>Sulfurospirillum tamanensis sp. nov.</title>
        <authorList>
            <person name="Frolova A."/>
            <person name="Merkel A."/>
            <person name="Slobodkin A."/>
        </authorList>
    </citation>
    <scope>NUCLEOTIDE SEQUENCE</scope>
    <source>
        <strain evidence="7">T05b</strain>
    </source>
</reference>
<dbReference type="Pfam" id="PF00563">
    <property type="entry name" value="EAL"/>
    <property type="match status" value="1"/>
</dbReference>
<dbReference type="PROSITE" id="PS51371">
    <property type="entry name" value="CBS"/>
    <property type="match status" value="3"/>
</dbReference>
<dbReference type="SUPFAM" id="SSF55073">
    <property type="entry name" value="Nucleotide cyclase"/>
    <property type="match status" value="1"/>
</dbReference>
<sequence>MILKNFIKPKNDAIECGKSVGEIITLMNTRGVNHMVMLQQGKPYGIITERDVLRLLHEKNTMRSLACSLCSRQLVKSNGNRSLEYALGLMVDQKLRRIVVVGDSGEYLGTVSQEEIIYQFEADIFKASSKLYDFLHIASEAIVLKPEQSLGEAIAVMAKHNIGSVLVGEKNKPEGIVTESDVLHLAQTPEIFSLPLAKVMHAPLVFFESNVEVDHVLEVIREQNIRRIAIFDRGQSVYFVMTTRDILRNLQGSYSNFLEKKLQSNRLMYNQMNELMIEVLDLGDAHVVGWANERAKQELGIGIDDEVEVFLPKTLWEETLRVFGQGNRHIEEYITLNQKTYRFSASCSVILGTTVIKLLLSDISAIHRLNLELTEQVDLIKDSLEERQSLYEETFNQHAIGIGYISQEGIILAANPYMATLLGYFQEELVGKNISDISHPEDVSMSHLVRDRLIKGAVHAEEKFEKRYKKKDGSYIWVEVALSVQRSKTGEVKHIVGFVQDISERHRANSALIAQEKLLSTVINSVGDFIFYKNTHCEYIGGNQPWFDFIGFDKESILGKTSQTLYPEGVAKQCDVTDMEVFKTRQHLTFIETVYKKDGSQYVLEVRKSPLIDENNEVIGLVGVAHDITQKRKQEQQQLLAQSVFDNTAEGIIVTDKNQIITSVNPAFTQITGYTADEVIGKHPTVLSSGIQEASFYQAMWKRILDHGNWQGELWNSRKNGETYPELLTISQVKDTLGEVVHYIGVFSDITLMKKTQQQLEFMAHHDPLTKLPNRLLLEARLGHAIEWARRDAFKIAVLFMDLDQFKEINDTFGHSVGDLILQEVAVRFRGLLREKDTVARIGGDEFVIVLEEYEDLLYLEQVVKRVLELFKEPFLVNERSFNLTCSVGISLYPNDGKDIETLIKNADAAMYKAKESGRNTYTFYTTEITHTLFEKMLMENELRRAIDAQEFTLFYQPQIDMRTGKMMGVEALARWEHSGMGIIMPDKFIPLAEGTKLIIPIGRQLLEIACVQTKAWVDKGLCGPTWKTAVNISAIQITHDDLYEAVHAITQKTGLDPHYLELELTETYIMQNPKVARALMDKLKKLGITLAVDDFGIGYSSLSYLKQFPLDRLKVDRSFIRDIPEDLDDMAITKAILALGKSLGLEVLAEGVEDAVQKEFLLSQGCFLAQGYFYAAPVPAATLEKPQEKFSW</sequence>
<protein>
    <submittedName>
        <fullName evidence="7">EAL domain-containing protein</fullName>
    </submittedName>
</protein>
<dbReference type="InterPro" id="IPR046342">
    <property type="entry name" value="CBS_dom_sf"/>
</dbReference>
<dbReference type="CDD" id="cd01948">
    <property type="entry name" value="EAL"/>
    <property type="match status" value="1"/>
</dbReference>
<dbReference type="InterPro" id="IPR013656">
    <property type="entry name" value="PAS_4"/>
</dbReference>
<dbReference type="InterPro" id="IPR001610">
    <property type="entry name" value="PAC"/>
</dbReference>
<evidence type="ECO:0000313" key="7">
    <source>
        <dbReference type="EMBL" id="MBN2963601.1"/>
    </source>
</evidence>
<dbReference type="SMART" id="SM00086">
    <property type="entry name" value="PAC"/>
    <property type="match status" value="3"/>
</dbReference>
<dbReference type="SMART" id="SM00267">
    <property type="entry name" value="GGDEF"/>
    <property type="match status" value="1"/>
</dbReference>
<keyword evidence="8" id="KW-1185">Reference proteome</keyword>
<dbReference type="Gene3D" id="3.30.450.20">
    <property type="entry name" value="PAS domain"/>
    <property type="match status" value="3"/>
</dbReference>
<dbReference type="PANTHER" id="PTHR44757:SF2">
    <property type="entry name" value="BIOFILM ARCHITECTURE MAINTENANCE PROTEIN MBAA"/>
    <property type="match status" value="1"/>
</dbReference>
<dbReference type="InterPro" id="IPR000014">
    <property type="entry name" value="PAS"/>
</dbReference>
<dbReference type="Pfam" id="PF00571">
    <property type="entry name" value="CBS"/>
    <property type="match status" value="3"/>
</dbReference>
<dbReference type="PANTHER" id="PTHR44757">
    <property type="entry name" value="DIGUANYLATE CYCLASE DGCP"/>
    <property type="match status" value="1"/>
</dbReference>
<feature type="domain" description="PAS" evidence="2">
    <location>
        <begin position="637"/>
        <end position="682"/>
    </location>
</feature>
<evidence type="ECO:0000256" key="1">
    <source>
        <dbReference type="PROSITE-ProRule" id="PRU00703"/>
    </source>
</evidence>
<name>A0ABS2WPI0_9BACT</name>
<proteinExistence type="predicted"/>
<reference evidence="7" key="2">
    <citation type="submission" date="2021-02" db="EMBL/GenBank/DDBJ databases">
        <authorList>
            <person name="Merkel A.Y."/>
        </authorList>
    </citation>
    <scope>NUCLEOTIDE SEQUENCE</scope>
    <source>
        <strain evidence="7">T05b</strain>
    </source>
</reference>
<feature type="domain" description="PAS" evidence="2">
    <location>
        <begin position="387"/>
        <end position="457"/>
    </location>
</feature>
<feature type="domain" description="PAS" evidence="2">
    <location>
        <begin position="515"/>
        <end position="568"/>
    </location>
</feature>
<dbReference type="Pfam" id="PF08448">
    <property type="entry name" value="PAS_4"/>
    <property type="match status" value="1"/>
</dbReference>
<dbReference type="CDD" id="cd02205">
    <property type="entry name" value="CBS_pair_SF"/>
    <property type="match status" value="2"/>
</dbReference>
<dbReference type="Gene3D" id="3.20.20.450">
    <property type="entry name" value="EAL domain"/>
    <property type="match status" value="1"/>
</dbReference>
<feature type="domain" description="GGDEF" evidence="5">
    <location>
        <begin position="794"/>
        <end position="927"/>
    </location>
</feature>
<dbReference type="PROSITE" id="PS50883">
    <property type="entry name" value="EAL"/>
    <property type="match status" value="1"/>
</dbReference>
<feature type="domain" description="EAL" evidence="4">
    <location>
        <begin position="936"/>
        <end position="1192"/>
    </location>
</feature>
<evidence type="ECO:0000259" key="5">
    <source>
        <dbReference type="PROSITE" id="PS50887"/>
    </source>
</evidence>
<dbReference type="Proteomes" id="UP000703590">
    <property type="component" value="Unassembled WGS sequence"/>
</dbReference>
<feature type="domain" description="PAC" evidence="3">
    <location>
        <begin position="584"/>
        <end position="640"/>
    </location>
</feature>
<dbReference type="Gene3D" id="3.30.70.270">
    <property type="match status" value="1"/>
</dbReference>
<dbReference type="InterPro" id="IPR043128">
    <property type="entry name" value="Rev_trsase/Diguanyl_cyclase"/>
</dbReference>
<feature type="domain" description="CBS" evidence="6">
    <location>
        <begin position="70"/>
        <end position="128"/>
    </location>
</feature>
<dbReference type="PROSITE" id="PS50113">
    <property type="entry name" value="PAC"/>
    <property type="match status" value="3"/>
</dbReference>
<feature type="domain" description="CBS" evidence="6">
    <location>
        <begin position="137"/>
        <end position="194"/>
    </location>
</feature>
<dbReference type="NCBIfam" id="TIGR00229">
    <property type="entry name" value="sensory_box"/>
    <property type="match status" value="3"/>
</dbReference>
<evidence type="ECO:0000259" key="6">
    <source>
        <dbReference type="PROSITE" id="PS51371"/>
    </source>
</evidence>
<dbReference type="CDD" id="cd01949">
    <property type="entry name" value="GGDEF"/>
    <property type="match status" value="1"/>
</dbReference>
<comment type="caution">
    <text evidence="7">The sequence shown here is derived from an EMBL/GenBank/DDBJ whole genome shotgun (WGS) entry which is preliminary data.</text>
</comment>
<gene>
    <name evidence="7" type="ORF">JWV37_02315</name>
</gene>
<dbReference type="SMART" id="SM00091">
    <property type="entry name" value="PAS"/>
    <property type="match status" value="3"/>
</dbReference>
<evidence type="ECO:0000313" key="8">
    <source>
        <dbReference type="Proteomes" id="UP000703590"/>
    </source>
</evidence>
<dbReference type="SUPFAM" id="SSF54631">
    <property type="entry name" value="CBS-domain pair"/>
    <property type="match status" value="2"/>
</dbReference>
<feature type="domain" description="PAC" evidence="3">
    <location>
        <begin position="462"/>
        <end position="514"/>
    </location>
</feature>